<dbReference type="STRING" id="504832.OCA5_c24120"/>
<name>B6JEF2_AFIC5</name>
<dbReference type="OrthoDB" id="9793802at2"/>
<protein>
    <submittedName>
        <fullName evidence="1">Putative baseplate assembly protein J</fullName>
    </submittedName>
</protein>
<dbReference type="eggNOG" id="COG3948">
    <property type="taxonomic scope" value="Bacteria"/>
</dbReference>
<organism evidence="1 2">
    <name type="scientific">Afipia carboxidovorans (strain ATCC 49405 / DSM 1227 / KCTC 32145 / OM5)</name>
    <name type="common">Oligotropha carboxidovorans</name>
    <dbReference type="NCBI Taxonomy" id="504832"/>
    <lineage>
        <taxon>Bacteria</taxon>
        <taxon>Pseudomonadati</taxon>
        <taxon>Pseudomonadota</taxon>
        <taxon>Alphaproteobacteria</taxon>
        <taxon>Hyphomicrobiales</taxon>
        <taxon>Nitrobacteraceae</taxon>
        <taxon>Afipia</taxon>
    </lineage>
</organism>
<dbReference type="HOGENOM" id="CLU_046415_0_0_5"/>
<evidence type="ECO:0000313" key="1">
    <source>
        <dbReference type="EMBL" id="AEI07108.1"/>
    </source>
</evidence>
<gene>
    <name evidence="1" type="ordered locus">OCA5_c24120</name>
</gene>
<dbReference type="RefSeq" id="WP_012562746.1">
    <property type="nucleotide sequence ID" value="NC_011386.1"/>
</dbReference>
<dbReference type="AlphaFoldDB" id="B6JEF2"/>
<dbReference type="EMBL" id="CP002826">
    <property type="protein sequence ID" value="AEI07108.1"/>
    <property type="molecule type" value="Genomic_DNA"/>
</dbReference>
<keyword evidence="2" id="KW-1185">Reference proteome</keyword>
<dbReference type="KEGG" id="oca:OCAR_5586"/>
<dbReference type="KEGG" id="ocg:OCA5_c24120"/>
<proteinExistence type="predicted"/>
<reference evidence="1 2" key="1">
    <citation type="journal article" date="2011" name="J. Bacteriol.">
        <title>Complete genome sequences of the chemolithoautotrophic Oligotropha carboxidovorans strains OM4 and OM5.</title>
        <authorList>
            <person name="Volland S."/>
            <person name="Rachinger M."/>
            <person name="Strittmatter A."/>
            <person name="Daniel R."/>
            <person name="Gottschalk G."/>
            <person name="Meyer O."/>
        </authorList>
    </citation>
    <scope>NUCLEOTIDE SEQUENCE [LARGE SCALE GENOMIC DNA]</scope>
    <source>
        <strain evidence="2">ATCC 49405 / DSM 1227 / KCTC 32145 / OM5</strain>
    </source>
</reference>
<accession>B6JEF2</accession>
<dbReference type="Proteomes" id="UP000007730">
    <property type="component" value="Chromosome"/>
</dbReference>
<evidence type="ECO:0000313" key="2">
    <source>
        <dbReference type="Proteomes" id="UP000007730"/>
    </source>
</evidence>
<sequence>MTAPTAIDLSRLPSPQAIEPLDYEQLFSAFRTRFLTVWDDAREADPSLPPYDVGALETDPVVIVGQAWSYLRLLDRARVNDAVKAVLAPLAKGANLDAVVARQNIVRLETAPGIPETDAQLLNRYLLSFDKASAGSASRLLYEAYTAWPAMAAAAVNGWAIHGRRGETDVVIAGADGITTADDIAAVRNAVTSDASKPEAIGISVLPAERLAYTVSQVIRVPVGPDAELVRLEAVSRVRAATQGRFLIAATVQRDLLAGAAYGASIIGVEHISPPADVVASPYQIPVCTDIDITVEVAT</sequence>